<sequence>MLRVNCDRSNISPCNKCFLHLVLDCTAVHCIITSIFGQQLDRNAHRTSCLLKIFNIYDTQCENLRTSFELPQYNIWEYSRHQVRERRRICVPIVIRSLYLIWRSGKGT</sequence>
<proteinExistence type="predicted"/>
<reference evidence="1 2" key="1">
    <citation type="journal article" date="2016" name="Nat. Commun.">
        <title>Extremotolerant tardigrade genome and improved radiotolerance of human cultured cells by tardigrade-unique protein.</title>
        <authorList>
            <person name="Hashimoto T."/>
            <person name="Horikawa D.D."/>
            <person name="Saito Y."/>
            <person name="Kuwahara H."/>
            <person name="Kozuka-Hata H."/>
            <person name="Shin-I T."/>
            <person name="Minakuchi Y."/>
            <person name="Ohishi K."/>
            <person name="Motoyama A."/>
            <person name="Aizu T."/>
            <person name="Enomoto A."/>
            <person name="Kondo K."/>
            <person name="Tanaka S."/>
            <person name="Hara Y."/>
            <person name="Koshikawa S."/>
            <person name="Sagara H."/>
            <person name="Miura T."/>
            <person name="Yokobori S."/>
            <person name="Miyagawa K."/>
            <person name="Suzuki Y."/>
            <person name="Kubo T."/>
            <person name="Oyama M."/>
            <person name="Kohara Y."/>
            <person name="Fujiyama A."/>
            <person name="Arakawa K."/>
            <person name="Katayama T."/>
            <person name="Toyoda A."/>
            <person name="Kunieda T."/>
        </authorList>
    </citation>
    <scope>NUCLEOTIDE SEQUENCE [LARGE SCALE GENOMIC DNA]</scope>
    <source>
        <strain evidence="1 2">YOKOZUNA-1</strain>
    </source>
</reference>
<gene>
    <name evidence="1" type="primary">RvY_03724-1</name>
    <name evidence="1" type="synonym">RvY_03724.1</name>
    <name evidence="1" type="ORF">RvY_03724</name>
</gene>
<name>A0A1D1UP42_RAMVA</name>
<accession>A0A1D1UP42</accession>
<evidence type="ECO:0000313" key="2">
    <source>
        <dbReference type="Proteomes" id="UP000186922"/>
    </source>
</evidence>
<dbReference type="EMBL" id="BDGG01000002">
    <property type="protein sequence ID" value="GAU91484.1"/>
    <property type="molecule type" value="Genomic_DNA"/>
</dbReference>
<dbReference type="Proteomes" id="UP000186922">
    <property type="component" value="Unassembled WGS sequence"/>
</dbReference>
<evidence type="ECO:0000313" key="1">
    <source>
        <dbReference type="EMBL" id="GAU91484.1"/>
    </source>
</evidence>
<organism evidence="1 2">
    <name type="scientific">Ramazzottius varieornatus</name>
    <name type="common">Water bear</name>
    <name type="synonym">Tardigrade</name>
    <dbReference type="NCBI Taxonomy" id="947166"/>
    <lineage>
        <taxon>Eukaryota</taxon>
        <taxon>Metazoa</taxon>
        <taxon>Ecdysozoa</taxon>
        <taxon>Tardigrada</taxon>
        <taxon>Eutardigrada</taxon>
        <taxon>Parachela</taxon>
        <taxon>Hypsibioidea</taxon>
        <taxon>Ramazzottiidae</taxon>
        <taxon>Ramazzottius</taxon>
    </lineage>
</organism>
<dbReference type="AlphaFoldDB" id="A0A1D1UP42"/>
<comment type="caution">
    <text evidence="1">The sequence shown here is derived from an EMBL/GenBank/DDBJ whole genome shotgun (WGS) entry which is preliminary data.</text>
</comment>
<protein>
    <submittedName>
        <fullName evidence="1">Uncharacterized protein</fullName>
    </submittedName>
</protein>
<keyword evidence="2" id="KW-1185">Reference proteome</keyword>